<protein>
    <recommendedName>
        <fullName evidence="4">CYIR protein</fullName>
    </recommendedName>
</protein>
<dbReference type="EMBL" id="DF157703">
    <property type="protein sequence ID" value="GAB69735.1"/>
    <property type="molecule type" value="Genomic_DNA"/>
</dbReference>
<dbReference type="KEGG" id="pcy:PCYB_004840"/>
<evidence type="ECO:0000256" key="1">
    <source>
        <dbReference type="SAM" id="Phobius"/>
    </source>
</evidence>
<proteinExistence type="predicted"/>
<evidence type="ECO:0008006" key="4">
    <source>
        <dbReference type="Google" id="ProtNLM"/>
    </source>
</evidence>
<dbReference type="Proteomes" id="UP000006319">
    <property type="component" value="Unassembled WGS sequence"/>
</dbReference>
<dbReference type="OrthoDB" id="383056at2759"/>
<reference evidence="2 3" key="1">
    <citation type="journal article" date="2012" name="Nat. Genet.">
        <title>Plasmodium cynomolgi genome sequences provide insight into Plasmodium vivax and the monkey malaria clade.</title>
        <authorList>
            <person name="Tachibana S."/>
            <person name="Sullivan S.A."/>
            <person name="Kawai S."/>
            <person name="Nakamura S."/>
            <person name="Kim H.R."/>
            <person name="Goto N."/>
            <person name="Arisue N."/>
            <person name="Palacpac N.M.Q."/>
            <person name="Honma H."/>
            <person name="Yagi M."/>
            <person name="Tougan T."/>
            <person name="Katakai Y."/>
            <person name="Kaneko O."/>
            <person name="Mita T."/>
            <person name="Kita K."/>
            <person name="Yasutomi Y."/>
            <person name="Sutton P.L."/>
            <person name="Shakhbatyan R."/>
            <person name="Horii T."/>
            <person name="Yasunaga T."/>
            <person name="Barnwell J.W."/>
            <person name="Escalante A.A."/>
            <person name="Carlton J.M."/>
            <person name="Tanabe K."/>
        </authorList>
    </citation>
    <scope>NUCLEOTIDE SEQUENCE [LARGE SCALE GENOMIC DNA]</scope>
    <source>
        <strain evidence="2 3">B</strain>
    </source>
</reference>
<accession>K6V328</accession>
<dbReference type="VEuPathDB" id="PlasmoDB:PCYB_004840"/>
<keyword evidence="1" id="KW-0812">Transmembrane</keyword>
<sequence>MNILIDSFIKHHNSSNIKTIYNNDIKNILNDELNILFYIYMKNSIIFKIIKFVLIQNAHALKNVLELENFRKKYNENNPSSTECQGVQSFLPSYKNHKTSIIIIIPLISILVLSSLLFIVYKVITLFIYLFTFRPFGSCFPFRRKRHQRKYSNFTNEEAHLLYTKVRSRTPEAHLCSIAYNSI</sequence>
<keyword evidence="1" id="KW-1133">Transmembrane helix</keyword>
<dbReference type="GeneID" id="14696277"/>
<keyword evidence="1" id="KW-0472">Membrane</keyword>
<gene>
    <name evidence="2" type="ORF">PCYB_004840</name>
</gene>
<dbReference type="RefSeq" id="XP_004227953.1">
    <property type="nucleotide sequence ID" value="XM_004227905.1"/>
</dbReference>
<name>K6V328_PLACD</name>
<dbReference type="AlphaFoldDB" id="K6V328"/>
<evidence type="ECO:0000313" key="2">
    <source>
        <dbReference type="EMBL" id="GAB69735.1"/>
    </source>
</evidence>
<evidence type="ECO:0000313" key="3">
    <source>
        <dbReference type="Proteomes" id="UP000006319"/>
    </source>
</evidence>
<keyword evidence="3" id="KW-1185">Reference proteome</keyword>
<organism evidence="2 3">
    <name type="scientific">Plasmodium cynomolgi (strain B)</name>
    <dbReference type="NCBI Taxonomy" id="1120755"/>
    <lineage>
        <taxon>Eukaryota</taxon>
        <taxon>Sar</taxon>
        <taxon>Alveolata</taxon>
        <taxon>Apicomplexa</taxon>
        <taxon>Aconoidasida</taxon>
        <taxon>Haemosporida</taxon>
        <taxon>Plasmodiidae</taxon>
        <taxon>Plasmodium</taxon>
        <taxon>Plasmodium (Plasmodium)</taxon>
    </lineage>
</organism>
<feature type="transmembrane region" description="Helical" evidence="1">
    <location>
        <begin position="101"/>
        <end position="120"/>
    </location>
</feature>